<dbReference type="OrthoDB" id="7668193at2759"/>
<evidence type="ECO:0000256" key="1">
    <source>
        <dbReference type="ARBA" id="ARBA00022574"/>
    </source>
</evidence>
<dbReference type="PANTHER" id="PTHR19854">
    <property type="entry name" value="TRANSDUCIN BETA-LIKE 3"/>
    <property type="match status" value="1"/>
</dbReference>
<evidence type="ECO:0000256" key="3">
    <source>
        <dbReference type="PROSITE-ProRule" id="PRU00221"/>
    </source>
</evidence>
<name>D8TYJ9_VOLCA</name>
<dbReference type="PROSITE" id="PS00678">
    <property type="entry name" value="WD_REPEATS_1"/>
    <property type="match status" value="1"/>
</dbReference>
<feature type="repeat" description="WD" evidence="3">
    <location>
        <begin position="1"/>
        <end position="16"/>
    </location>
</feature>
<keyword evidence="1 3" id="KW-0853">WD repeat</keyword>
<keyword evidence="2" id="KW-0677">Repeat</keyword>
<dbReference type="Proteomes" id="UP000001058">
    <property type="component" value="Unassembled WGS sequence"/>
</dbReference>
<dbReference type="eggNOG" id="KOG0322">
    <property type="taxonomic scope" value="Eukaryota"/>
</dbReference>
<feature type="non-terminal residue" evidence="4">
    <location>
        <position position="1"/>
    </location>
</feature>
<dbReference type="STRING" id="3068.D8TYJ9"/>
<dbReference type="PROSITE" id="PS50294">
    <property type="entry name" value="WD_REPEATS_REGION"/>
    <property type="match status" value="1"/>
</dbReference>
<dbReference type="InterPro" id="IPR001680">
    <property type="entry name" value="WD40_rpt"/>
</dbReference>
<gene>
    <name evidence="4" type="ORF">VOLCADRAFT_47022</name>
</gene>
<reference evidence="4 5" key="1">
    <citation type="journal article" date="2010" name="Science">
        <title>Genomic analysis of organismal complexity in the multicellular green alga Volvox carteri.</title>
        <authorList>
            <person name="Prochnik S.E."/>
            <person name="Umen J."/>
            <person name="Nedelcu A.M."/>
            <person name="Hallmann A."/>
            <person name="Miller S.M."/>
            <person name="Nishii I."/>
            <person name="Ferris P."/>
            <person name="Kuo A."/>
            <person name="Mitros T."/>
            <person name="Fritz-Laylin L.K."/>
            <person name="Hellsten U."/>
            <person name="Chapman J."/>
            <person name="Simakov O."/>
            <person name="Rensing S.A."/>
            <person name="Terry A."/>
            <person name="Pangilinan J."/>
            <person name="Kapitonov V."/>
            <person name="Jurka J."/>
            <person name="Salamov A."/>
            <person name="Shapiro H."/>
            <person name="Schmutz J."/>
            <person name="Grimwood J."/>
            <person name="Lindquist E."/>
            <person name="Lucas S."/>
            <person name="Grigoriev I.V."/>
            <person name="Schmitt R."/>
            <person name="Kirk D."/>
            <person name="Rokhsar D.S."/>
        </authorList>
    </citation>
    <scope>NUCLEOTIDE SEQUENCE [LARGE SCALE GENOMIC DNA]</scope>
    <source>
        <strain evidence="5">f. Nagariensis / Eve</strain>
    </source>
</reference>
<dbReference type="InParanoid" id="D8TYJ9"/>
<organism evidence="5">
    <name type="scientific">Volvox carteri f. nagariensis</name>
    <dbReference type="NCBI Taxonomy" id="3068"/>
    <lineage>
        <taxon>Eukaryota</taxon>
        <taxon>Viridiplantae</taxon>
        <taxon>Chlorophyta</taxon>
        <taxon>core chlorophytes</taxon>
        <taxon>Chlorophyceae</taxon>
        <taxon>CS clade</taxon>
        <taxon>Chlamydomonadales</taxon>
        <taxon>Volvocaceae</taxon>
        <taxon>Volvox</taxon>
    </lineage>
</organism>
<dbReference type="SMART" id="SM00320">
    <property type="entry name" value="WD40"/>
    <property type="match status" value="3"/>
</dbReference>
<sequence>VAAGYEDGVVALWDLRQPGEPLASLRVHGEPVMCLDVRARCRGRGTTEIYDLVSGSADNKISCCEVQPAEARPLALAQQLPLRAAGTADVRIRPDGKLFACGCWDGRVRLYSLRRREPLAVLKYHRNQVTAVAFSPETMMLASSSRDSTIALWSVY</sequence>
<dbReference type="PANTHER" id="PTHR19854:SF1">
    <property type="entry name" value="GUANINE NUCLEOTIDE-BINDING PROTEIN SUBUNIT BETA-LIKE PROTEIN 1"/>
    <property type="match status" value="1"/>
</dbReference>
<dbReference type="RefSeq" id="XP_002951511.1">
    <property type="nucleotide sequence ID" value="XM_002951465.1"/>
</dbReference>
<feature type="repeat" description="WD" evidence="3">
    <location>
        <begin position="122"/>
        <end position="156"/>
    </location>
</feature>
<dbReference type="Gene3D" id="2.130.10.10">
    <property type="entry name" value="YVTN repeat-like/Quinoprotein amine dehydrogenase"/>
    <property type="match status" value="2"/>
</dbReference>
<dbReference type="InterPro" id="IPR019775">
    <property type="entry name" value="WD40_repeat_CS"/>
</dbReference>
<keyword evidence="5" id="KW-1185">Reference proteome</keyword>
<dbReference type="EMBL" id="GL378345">
    <property type="protein sequence ID" value="EFJ47322.1"/>
    <property type="molecule type" value="Genomic_DNA"/>
</dbReference>
<dbReference type="AlphaFoldDB" id="D8TYJ9"/>
<dbReference type="Pfam" id="PF00400">
    <property type="entry name" value="WD40"/>
    <property type="match status" value="2"/>
</dbReference>
<proteinExistence type="predicted"/>
<dbReference type="GeneID" id="9615683"/>
<accession>D8TYJ9</accession>
<evidence type="ECO:0000313" key="4">
    <source>
        <dbReference type="EMBL" id="EFJ47322.1"/>
    </source>
</evidence>
<protein>
    <submittedName>
        <fullName evidence="4">Uncharacterized protein</fullName>
    </submittedName>
</protein>
<dbReference type="KEGG" id="vcn:VOLCADRAFT_47022"/>
<evidence type="ECO:0000313" key="5">
    <source>
        <dbReference type="Proteomes" id="UP000001058"/>
    </source>
</evidence>
<evidence type="ECO:0000256" key="2">
    <source>
        <dbReference type="ARBA" id="ARBA00022737"/>
    </source>
</evidence>
<feature type="non-terminal residue" evidence="4">
    <location>
        <position position="156"/>
    </location>
</feature>
<dbReference type="InterPro" id="IPR036322">
    <property type="entry name" value="WD40_repeat_dom_sf"/>
</dbReference>
<dbReference type="PROSITE" id="PS50082">
    <property type="entry name" value="WD_REPEATS_2"/>
    <property type="match status" value="2"/>
</dbReference>
<dbReference type="SUPFAM" id="SSF50978">
    <property type="entry name" value="WD40 repeat-like"/>
    <property type="match status" value="1"/>
</dbReference>
<dbReference type="InterPro" id="IPR015943">
    <property type="entry name" value="WD40/YVTN_repeat-like_dom_sf"/>
</dbReference>